<evidence type="ECO:0000256" key="4">
    <source>
        <dbReference type="ARBA" id="ARBA00022970"/>
    </source>
</evidence>
<name>A0ABU2C8U7_9BURK</name>
<keyword evidence="4" id="KW-0029">Amino-acid transport</keyword>
<keyword evidence="3" id="KW-0732">Signal</keyword>
<evidence type="ECO:0000256" key="1">
    <source>
        <dbReference type="ARBA" id="ARBA00010062"/>
    </source>
</evidence>
<keyword evidence="2" id="KW-0813">Transport</keyword>
<organism evidence="6 7">
    <name type="scientific">Rhodoferax ferrireducens</name>
    <dbReference type="NCBI Taxonomy" id="192843"/>
    <lineage>
        <taxon>Bacteria</taxon>
        <taxon>Pseudomonadati</taxon>
        <taxon>Pseudomonadota</taxon>
        <taxon>Betaproteobacteria</taxon>
        <taxon>Burkholderiales</taxon>
        <taxon>Comamonadaceae</taxon>
        <taxon>Rhodoferax</taxon>
    </lineage>
</organism>
<reference evidence="6 7" key="1">
    <citation type="submission" date="2023-07" db="EMBL/GenBank/DDBJ databases">
        <title>Sorghum-associated microbial communities from plants grown in Nebraska, USA.</title>
        <authorList>
            <person name="Schachtman D."/>
        </authorList>
    </citation>
    <scope>NUCLEOTIDE SEQUENCE [LARGE SCALE GENOMIC DNA]</scope>
    <source>
        <strain evidence="6 7">BE313</strain>
    </source>
</reference>
<accession>A0ABU2C8U7</accession>
<dbReference type="PANTHER" id="PTHR47151">
    <property type="entry name" value="LEU/ILE/VAL-BINDING ABC TRANSPORTER SUBUNIT"/>
    <property type="match status" value="1"/>
</dbReference>
<evidence type="ECO:0000313" key="6">
    <source>
        <dbReference type="EMBL" id="MDR7377758.1"/>
    </source>
</evidence>
<gene>
    <name evidence="6" type="ORF">J2X19_002437</name>
</gene>
<keyword evidence="7" id="KW-1185">Reference proteome</keyword>
<evidence type="ECO:0000259" key="5">
    <source>
        <dbReference type="Pfam" id="PF13458"/>
    </source>
</evidence>
<comment type="caution">
    <text evidence="6">The sequence shown here is derived from an EMBL/GenBank/DDBJ whole genome shotgun (WGS) entry which is preliminary data.</text>
</comment>
<dbReference type="InterPro" id="IPR028082">
    <property type="entry name" value="Peripla_BP_I"/>
</dbReference>
<sequence length="384" mass="40726">MLERFSCNSLPTLAGIACALLLQGCDSPPATLKIGVAQPLTGNLASLGQDLLNGVTLAVDELNKEGFKIDGKPVTLEVVAMDDRANADTGKEVARQLVDAGVVAVIGHLNSGVSIAAAPIYAEKSIAQMAISTNPKYTALGLATTFRLVANDTMQAKAIGSYSASQFKATKYAVLDDGTTYGKDLAAGAAVQLKLASKEVVLTQSFDDKTKDFEALAGKLKASGVEAMVSTLNDFQVLALLDALKKIDYTNVSLLGGDTIKTTLMLKGGGAAAQGLFATSPIQEAREFPAGPAFLDKYRAKFKIEPAYAGHYTYDATYVLAAAIRRTKSAKPAAIVEELRRIDGYAPVTGSMKWDAKGEQRYGVIGVYRARDGLWELQVRSDVW</sequence>
<dbReference type="PANTHER" id="PTHR47151:SF2">
    <property type="entry name" value="AMINO ACID BINDING PROTEIN"/>
    <property type="match status" value="1"/>
</dbReference>
<dbReference type="InterPro" id="IPR028081">
    <property type="entry name" value="Leu-bd"/>
</dbReference>
<dbReference type="Proteomes" id="UP001180487">
    <property type="component" value="Unassembled WGS sequence"/>
</dbReference>
<dbReference type="InterPro" id="IPR000709">
    <property type="entry name" value="Leu_Ile_Val-bd"/>
</dbReference>
<feature type="domain" description="Leucine-binding protein" evidence="5">
    <location>
        <begin position="31"/>
        <end position="362"/>
    </location>
</feature>
<dbReference type="RefSeq" id="WP_310373392.1">
    <property type="nucleotide sequence ID" value="NZ_JAVDXT010000002.1"/>
</dbReference>
<dbReference type="PROSITE" id="PS51257">
    <property type="entry name" value="PROKAR_LIPOPROTEIN"/>
    <property type="match status" value="1"/>
</dbReference>
<evidence type="ECO:0000313" key="7">
    <source>
        <dbReference type="Proteomes" id="UP001180487"/>
    </source>
</evidence>
<comment type="similarity">
    <text evidence="1">Belongs to the leucine-binding protein family.</text>
</comment>
<dbReference type="SUPFAM" id="SSF53822">
    <property type="entry name" value="Periplasmic binding protein-like I"/>
    <property type="match status" value="1"/>
</dbReference>
<dbReference type="PRINTS" id="PR00337">
    <property type="entry name" value="LEUILEVALBP"/>
</dbReference>
<dbReference type="EMBL" id="JAVDXT010000002">
    <property type="protein sequence ID" value="MDR7377758.1"/>
    <property type="molecule type" value="Genomic_DNA"/>
</dbReference>
<protein>
    <submittedName>
        <fullName evidence="6">Branched-chain amino acid transport system substrate-binding protein</fullName>
    </submittedName>
</protein>
<proteinExistence type="inferred from homology"/>
<dbReference type="Pfam" id="PF13458">
    <property type="entry name" value="Peripla_BP_6"/>
    <property type="match status" value="1"/>
</dbReference>
<dbReference type="CDD" id="cd06342">
    <property type="entry name" value="PBP1_ABC_LIVBP-like"/>
    <property type="match status" value="1"/>
</dbReference>
<evidence type="ECO:0000256" key="3">
    <source>
        <dbReference type="ARBA" id="ARBA00022729"/>
    </source>
</evidence>
<dbReference type="Gene3D" id="3.40.50.2300">
    <property type="match status" value="2"/>
</dbReference>
<evidence type="ECO:0000256" key="2">
    <source>
        <dbReference type="ARBA" id="ARBA00022448"/>
    </source>
</evidence>